<evidence type="ECO:0000313" key="3">
    <source>
        <dbReference type="Proteomes" id="UP001153076"/>
    </source>
</evidence>
<sequence length="181" mass="20619">MEEINSCFVPWTGLSSSFKVTTKVFGKLLVQSLFSNEKKSTSLINYDEDWQKIKEKASHSSQAMDVNEELRQQMVEERIPRVGAEWRHQSHSSKARKLGKKMDMRKAAVENWKNGVGERIEKKLQRTLEKIGCSKCHERGHYKYTCRNPRADFDDDEPGVVVSADDLFMGNLNGSGPPPNG</sequence>
<organism evidence="2 3">
    <name type="scientific">Carnegiea gigantea</name>
    <dbReference type="NCBI Taxonomy" id="171969"/>
    <lineage>
        <taxon>Eukaryota</taxon>
        <taxon>Viridiplantae</taxon>
        <taxon>Streptophyta</taxon>
        <taxon>Embryophyta</taxon>
        <taxon>Tracheophyta</taxon>
        <taxon>Spermatophyta</taxon>
        <taxon>Magnoliopsida</taxon>
        <taxon>eudicotyledons</taxon>
        <taxon>Gunneridae</taxon>
        <taxon>Pentapetalae</taxon>
        <taxon>Caryophyllales</taxon>
        <taxon>Cactineae</taxon>
        <taxon>Cactaceae</taxon>
        <taxon>Cactoideae</taxon>
        <taxon>Echinocereeae</taxon>
        <taxon>Carnegiea</taxon>
    </lineage>
</organism>
<proteinExistence type="predicted"/>
<evidence type="ECO:0000313" key="2">
    <source>
        <dbReference type="EMBL" id="KAJ8426213.1"/>
    </source>
</evidence>
<dbReference type="AlphaFoldDB" id="A0A9Q1JN08"/>
<comment type="caution">
    <text evidence="2">The sequence shown here is derived from an EMBL/GenBank/DDBJ whole genome shotgun (WGS) entry which is preliminary data.</text>
</comment>
<evidence type="ECO:0000256" key="1">
    <source>
        <dbReference type="SAM" id="MobiDB-lite"/>
    </source>
</evidence>
<reference evidence="2" key="1">
    <citation type="submission" date="2022-04" db="EMBL/GenBank/DDBJ databases">
        <title>Carnegiea gigantea Genome sequencing and assembly v2.</title>
        <authorList>
            <person name="Copetti D."/>
            <person name="Sanderson M.J."/>
            <person name="Burquez A."/>
            <person name="Wojciechowski M.F."/>
        </authorList>
    </citation>
    <scope>NUCLEOTIDE SEQUENCE</scope>
    <source>
        <strain evidence="2">SGP5-SGP5p</strain>
        <tissue evidence="2">Aerial part</tissue>
    </source>
</reference>
<gene>
    <name evidence="2" type="ORF">Cgig2_028303</name>
</gene>
<feature type="region of interest" description="Disordered" evidence="1">
    <location>
        <begin position="85"/>
        <end position="104"/>
    </location>
</feature>
<dbReference type="Proteomes" id="UP001153076">
    <property type="component" value="Unassembled WGS sequence"/>
</dbReference>
<protein>
    <submittedName>
        <fullName evidence="2">Uncharacterized protein</fullName>
    </submittedName>
</protein>
<keyword evidence="3" id="KW-1185">Reference proteome</keyword>
<dbReference type="SUPFAM" id="SSF57756">
    <property type="entry name" value="Retrovirus zinc finger-like domains"/>
    <property type="match status" value="1"/>
</dbReference>
<feature type="compositionally biased region" description="Basic residues" evidence="1">
    <location>
        <begin position="89"/>
        <end position="99"/>
    </location>
</feature>
<dbReference type="InterPro" id="IPR036875">
    <property type="entry name" value="Znf_CCHC_sf"/>
</dbReference>
<dbReference type="GO" id="GO:0003676">
    <property type="term" value="F:nucleic acid binding"/>
    <property type="evidence" value="ECO:0007669"/>
    <property type="project" value="InterPro"/>
</dbReference>
<dbReference type="EMBL" id="JAKOGI010001334">
    <property type="protein sequence ID" value="KAJ8426213.1"/>
    <property type="molecule type" value="Genomic_DNA"/>
</dbReference>
<name>A0A9Q1JN08_9CARY</name>
<accession>A0A9Q1JN08</accession>
<dbReference type="GO" id="GO:0008270">
    <property type="term" value="F:zinc ion binding"/>
    <property type="evidence" value="ECO:0007669"/>
    <property type="project" value="InterPro"/>
</dbReference>